<name>A0A8J8SXH4_HALGN</name>
<comment type="caution">
    <text evidence="3">The sequence shown here is derived from an EMBL/GenBank/DDBJ whole genome shotgun (WGS) entry which is preliminary data.</text>
</comment>
<dbReference type="GO" id="GO:0003924">
    <property type="term" value="F:GTPase activity"/>
    <property type="evidence" value="ECO:0007669"/>
    <property type="project" value="TreeGrafter"/>
</dbReference>
<dbReference type="PANTHER" id="PTHR12858">
    <property type="entry name" value="RIBOSOME BIOGENESIS PROTEIN"/>
    <property type="match status" value="1"/>
</dbReference>
<evidence type="ECO:0000259" key="2">
    <source>
        <dbReference type="SMART" id="SM01362"/>
    </source>
</evidence>
<evidence type="ECO:0000313" key="4">
    <source>
        <dbReference type="Proteomes" id="UP000785679"/>
    </source>
</evidence>
<keyword evidence="4" id="KW-1185">Reference proteome</keyword>
<dbReference type="GO" id="GO:0000462">
    <property type="term" value="P:maturation of SSU-rRNA from tricistronic rRNA transcript (SSU-rRNA, 5.8S rRNA, LSU-rRNA)"/>
    <property type="evidence" value="ECO:0007669"/>
    <property type="project" value="TreeGrafter"/>
</dbReference>
<dbReference type="InterPro" id="IPR007034">
    <property type="entry name" value="BMS1_TSR1_C"/>
</dbReference>
<feature type="compositionally biased region" description="Polar residues" evidence="1">
    <location>
        <begin position="440"/>
        <end position="449"/>
    </location>
</feature>
<evidence type="ECO:0000313" key="3">
    <source>
        <dbReference type="EMBL" id="TNV74449.1"/>
    </source>
</evidence>
<dbReference type="PANTHER" id="PTHR12858:SF2">
    <property type="entry name" value="RIBOSOME BIOGENESIS PROTEIN BMS1 HOMOLOG"/>
    <property type="match status" value="1"/>
</dbReference>
<dbReference type="GO" id="GO:0000479">
    <property type="term" value="P:endonucleolytic cleavage of tricistronic rRNA transcript (SSU-rRNA, 5.8S rRNA, LSU-rRNA)"/>
    <property type="evidence" value="ECO:0007669"/>
    <property type="project" value="TreeGrafter"/>
</dbReference>
<dbReference type="InterPro" id="IPR039761">
    <property type="entry name" value="Bms1/Tsr1"/>
</dbReference>
<protein>
    <recommendedName>
        <fullName evidence="2">Ribosome biogenesis protein BMS1/TSR1 C-terminal domain-containing protein</fullName>
    </recommendedName>
</protein>
<dbReference type="Proteomes" id="UP000785679">
    <property type="component" value="Unassembled WGS sequence"/>
</dbReference>
<dbReference type="GO" id="GO:0030686">
    <property type="term" value="C:90S preribosome"/>
    <property type="evidence" value="ECO:0007669"/>
    <property type="project" value="TreeGrafter"/>
</dbReference>
<feature type="domain" description="Ribosome biogenesis protein BMS1/TSR1 C-terminal" evidence="2">
    <location>
        <begin position="3"/>
        <end position="264"/>
    </location>
</feature>
<dbReference type="GO" id="GO:0005525">
    <property type="term" value="F:GTP binding"/>
    <property type="evidence" value="ECO:0007669"/>
    <property type="project" value="TreeGrafter"/>
</dbReference>
<sequence>MREAERKRREEEEKSKLEKEKRMSMFLGESHGHYKMGVFVRIELEIKKSFSRSLVPEYPVILCSLRQQELQYGYIRVKIKKHRWYPHILKNKDPLILSIGWRKFQTVPVYCTDDVQAQRLRQLKYTPKFGFCYATFYGPAYAVGTTFIGVQKLQDAEGKDVSHFRICVTGSVVEMNSQFKVMKKLKLIGEPFKIHKNTAFIKGMFNSKLEVAKFTGAQIRTVSGIRGQIKKHVKEGASEGSFRATFEDKIMRSDIVFCKTWYQVEIPRFCNPLIFYGQTRMLKTHADLRREQGLEIPTKGKDSEYIVHEEAIDRERDERVFAPINVPKQISQSLPFKSKQKVKTLNDKIAEDSRRKTNLLEALALPTKRPFKKLFMNEQEKKIHSMVQRLAHLGKVYEKEKQEKRVKHVEGIKKREAKIQEKRDGHTKEQKKIRYRKQQGKASKSANLE</sequence>
<dbReference type="OrthoDB" id="10260897at2759"/>
<dbReference type="SMART" id="SM01362">
    <property type="entry name" value="DUF663"/>
    <property type="match status" value="1"/>
</dbReference>
<gene>
    <name evidence="3" type="ORF">FGO68_gene9804</name>
</gene>
<accession>A0A8J8SXH4</accession>
<dbReference type="Pfam" id="PF04950">
    <property type="entry name" value="RIBIOP_C"/>
    <property type="match status" value="1"/>
</dbReference>
<reference evidence="3" key="1">
    <citation type="submission" date="2019-06" db="EMBL/GenBank/DDBJ databases">
        <authorList>
            <person name="Zheng W."/>
        </authorList>
    </citation>
    <scope>NUCLEOTIDE SEQUENCE</scope>
    <source>
        <strain evidence="3">QDHG01</strain>
    </source>
</reference>
<dbReference type="GO" id="GO:0034511">
    <property type="term" value="F:U3 snoRNA binding"/>
    <property type="evidence" value="ECO:0007669"/>
    <property type="project" value="TreeGrafter"/>
</dbReference>
<dbReference type="EMBL" id="RRYP01016981">
    <property type="protein sequence ID" value="TNV74449.1"/>
    <property type="molecule type" value="Genomic_DNA"/>
</dbReference>
<feature type="region of interest" description="Disordered" evidence="1">
    <location>
        <begin position="401"/>
        <end position="449"/>
    </location>
</feature>
<evidence type="ECO:0000256" key="1">
    <source>
        <dbReference type="SAM" id="MobiDB-lite"/>
    </source>
</evidence>
<organism evidence="3 4">
    <name type="scientific">Halteria grandinella</name>
    <dbReference type="NCBI Taxonomy" id="5974"/>
    <lineage>
        <taxon>Eukaryota</taxon>
        <taxon>Sar</taxon>
        <taxon>Alveolata</taxon>
        <taxon>Ciliophora</taxon>
        <taxon>Intramacronucleata</taxon>
        <taxon>Spirotrichea</taxon>
        <taxon>Stichotrichia</taxon>
        <taxon>Sporadotrichida</taxon>
        <taxon>Halteriidae</taxon>
        <taxon>Halteria</taxon>
    </lineage>
</organism>
<proteinExistence type="predicted"/>
<dbReference type="AlphaFoldDB" id="A0A8J8SXH4"/>
<feature type="compositionally biased region" description="Basic and acidic residues" evidence="1">
    <location>
        <begin position="401"/>
        <end position="432"/>
    </location>
</feature>